<evidence type="ECO:0000256" key="3">
    <source>
        <dbReference type="ARBA" id="ARBA00022692"/>
    </source>
</evidence>
<dbReference type="GO" id="GO:0005886">
    <property type="term" value="C:plasma membrane"/>
    <property type="evidence" value="ECO:0007669"/>
    <property type="project" value="UniProtKB-SubCell"/>
</dbReference>
<feature type="transmembrane region" description="Helical" evidence="9">
    <location>
        <begin position="135"/>
        <end position="154"/>
    </location>
</feature>
<keyword evidence="4" id="KW-0677">Repeat</keyword>
<dbReference type="RefSeq" id="WP_271635548.1">
    <property type="nucleotide sequence ID" value="NZ_CP094970.1"/>
</dbReference>
<dbReference type="Proteomes" id="UP001164390">
    <property type="component" value="Chromosome"/>
</dbReference>
<sequence length="341" mass="36603">MNGWFGIVLTCVLLLLNALFVGSEFALVSARRDRLEPSAAAGSRPARLALRAMRQVSLVMAGAQLGITMCTLGLGAISEPVIAHLLEPVFDALNVPPGLVHPISFVIATAVVVWAHVVLGEMVPKNLALVGPERAAVVLGPFMLVVVWVLRPVVVTLNAIANVAVRAMRVEPRDEVSSSYTRDEVTGLVDESRREGLLDEHEYGLLSHALEFREGSVDDVLLPRAELVTVPEGVTGVEIEETCAASGFSRFLVVDADDEITGYLHVKDALETDPDARRQSVPPKRVRALPTVPLGCGLYEALRAMQARESHVARVVDTDGTMVGAVMLEDVLEELIGEVAA</sequence>
<evidence type="ECO:0000313" key="12">
    <source>
        <dbReference type="EMBL" id="UYM06639.1"/>
    </source>
</evidence>
<evidence type="ECO:0000313" key="13">
    <source>
        <dbReference type="Proteomes" id="UP001164390"/>
    </source>
</evidence>
<dbReference type="EMBL" id="CP094970">
    <property type="protein sequence ID" value="UYM06639.1"/>
    <property type="molecule type" value="Genomic_DNA"/>
</dbReference>
<dbReference type="Pfam" id="PF00571">
    <property type="entry name" value="CBS"/>
    <property type="match status" value="2"/>
</dbReference>
<keyword evidence="7" id="KW-0129">CBS domain</keyword>
<dbReference type="AlphaFoldDB" id="A0AA46TJS2"/>
<feature type="transmembrane region" description="Helical" evidence="9">
    <location>
        <begin position="6"/>
        <end position="28"/>
    </location>
</feature>
<dbReference type="KEGG" id="sgrg:L0C25_06090"/>
<dbReference type="SUPFAM" id="SSF54631">
    <property type="entry name" value="CBS-domain pair"/>
    <property type="match status" value="1"/>
</dbReference>
<dbReference type="CDD" id="cd04590">
    <property type="entry name" value="CBS_pair_CorC_HlyC_assoc"/>
    <property type="match status" value="1"/>
</dbReference>
<keyword evidence="6 8" id="KW-0472">Membrane</keyword>
<evidence type="ECO:0000256" key="8">
    <source>
        <dbReference type="PROSITE-ProRule" id="PRU01193"/>
    </source>
</evidence>
<accession>A0AA46TJS2</accession>
<protein>
    <submittedName>
        <fullName evidence="12">Hemolysin family protein</fullName>
    </submittedName>
</protein>
<evidence type="ECO:0000256" key="4">
    <source>
        <dbReference type="ARBA" id="ARBA00022737"/>
    </source>
</evidence>
<name>A0AA46TJS2_9ACTN</name>
<dbReference type="InterPro" id="IPR044751">
    <property type="entry name" value="Ion_transp-like_CBS"/>
</dbReference>
<dbReference type="Pfam" id="PF01595">
    <property type="entry name" value="CNNM"/>
    <property type="match status" value="1"/>
</dbReference>
<dbReference type="InterPro" id="IPR051676">
    <property type="entry name" value="UPF0053_domain"/>
</dbReference>
<dbReference type="Gene3D" id="3.10.580.10">
    <property type="entry name" value="CBS-domain"/>
    <property type="match status" value="1"/>
</dbReference>
<reference evidence="12" key="1">
    <citation type="submission" date="2022-01" db="EMBL/GenBank/DDBJ databases">
        <title>Nocardioidaceae gen. sp. A5X3R13.</title>
        <authorList>
            <person name="Lopez Marin M.A."/>
            <person name="Uhlik O."/>
        </authorList>
    </citation>
    <scope>NUCLEOTIDE SEQUENCE</scope>
    <source>
        <strain evidence="12">A5X3R13</strain>
    </source>
</reference>
<dbReference type="PROSITE" id="PS51846">
    <property type="entry name" value="CNNM"/>
    <property type="match status" value="1"/>
</dbReference>
<evidence type="ECO:0000256" key="7">
    <source>
        <dbReference type="PROSITE-ProRule" id="PRU00703"/>
    </source>
</evidence>
<feature type="domain" description="CBS" evidence="10">
    <location>
        <begin position="285"/>
        <end position="341"/>
    </location>
</feature>
<keyword evidence="2" id="KW-1003">Cell membrane</keyword>
<dbReference type="PANTHER" id="PTHR43099">
    <property type="entry name" value="UPF0053 PROTEIN YRKA"/>
    <property type="match status" value="1"/>
</dbReference>
<evidence type="ECO:0000256" key="5">
    <source>
        <dbReference type="ARBA" id="ARBA00022989"/>
    </source>
</evidence>
<comment type="subcellular location">
    <subcellularLocation>
        <location evidence="1">Cell membrane</location>
        <topology evidence="1">Multi-pass membrane protein</topology>
    </subcellularLocation>
</comment>
<dbReference type="PANTHER" id="PTHR43099:SF5">
    <property type="entry name" value="HLYC_CORC FAMILY TRANSPORTER"/>
    <property type="match status" value="1"/>
</dbReference>
<feature type="domain" description="CNNM transmembrane" evidence="11">
    <location>
        <begin position="1"/>
        <end position="202"/>
    </location>
</feature>
<dbReference type="PROSITE" id="PS51371">
    <property type="entry name" value="CBS"/>
    <property type="match status" value="2"/>
</dbReference>
<evidence type="ECO:0000259" key="11">
    <source>
        <dbReference type="PROSITE" id="PS51846"/>
    </source>
</evidence>
<evidence type="ECO:0000259" key="10">
    <source>
        <dbReference type="PROSITE" id="PS51371"/>
    </source>
</evidence>
<proteinExistence type="predicted"/>
<feature type="domain" description="CBS" evidence="10">
    <location>
        <begin position="221"/>
        <end position="280"/>
    </location>
</feature>
<keyword evidence="5 8" id="KW-1133">Transmembrane helix</keyword>
<organism evidence="12 13">
    <name type="scientific">Solicola gregarius</name>
    <dbReference type="NCBI Taxonomy" id="2908642"/>
    <lineage>
        <taxon>Bacteria</taxon>
        <taxon>Bacillati</taxon>
        <taxon>Actinomycetota</taxon>
        <taxon>Actinomycetes</taxon>
        <taxon>Propionibacteriales</taxon>
        <taxon>Nocardioidaceae</taxon>
        <taxon>Solicola</taxon>
    </lineage>
</organism>
<evidence type="ECO:0000256" key="2">
    <source>
        <dbReference type="ARBA" id="ARBA00022475"/>
    </source>
</evidence>
<dbReference type="InterPro" id="IPR002550">
    <property type="entry name" value="CNNM"/>
</dbReference>
<gene>
    <name evidence="12" type="ORF">L0C25_06090</name>
</gene>
<keyword evidence="13" id="KW-1185">Reference proteome</keyword>
<evidence type="ECO:0000256" key="9">
    <source>
        <dbReference type="SAM" id="Phobius"/>
    </source>
</evidence>
<evidence type="ECO:0000256" key="6">
    <source>
        <dbReference type="ARBA" id="ARBA00023136"/>
    </source>
</evidence>
<feature type="transmembrane region" description="Helical" evidence="9">
    <location>
        <begin position="98"/>
        <end position="123"/>
    </location>
</feature>
<dbReference type="InterPro" id="IPR046342">
    <property type="entry name" value="CBS_dom_sf"/>
</dbReference>
<evidence type="ECO:0000256" key="1">
    <source>
        <dbReference type="ARBA" id="ARBA00004651"/>
    </source>
</evidence>
<keyword evidence="3 8" id="KW-0812">Transmembrane</keyword>
<feature type="transmembrane region" description="Helical" evidence="9">
    <location>
        <begin position="56"/>
        <end position="78"/>
    </location>
</feature>
<dbReference type="InterPro" id="IPR000644">
    <property type="entry name" value="CBS_dom"/>
</dbReference>